<dbReference type="InterPro" id="IPR036388">
    <property type="entry name" value="WH-like_DNA-bd_sf"/>
</dbReference>
<name>A0AAW4PKG7_9EURY</name>
<dbReference type="AlphaFoldDB" id="A0AAW4PKG7"/>
<protein>
    <submittedName>
        <fullName evidence="2">Uncharacterized protein</fullName>
    </submittedName>
</protein>
<dbReference type="Proteomes" id="UP001430377">
    <property type="component" value="Unassembled WGS sequence"/>
</dbReference>
<sequence length="92" mass="9719">MIDVTMQQPTGDSSAPVDRVLLRTLEAVGPTAPTVAAVRCPLSVDAPRPRFEELAERDLVERVSPEPVYRVTDDGEQLLAAGSGTAQSATGD</sequence>
<feature type="compositionally biased region" description="Low complexity" evidence="1">
    <location>
        <begin position="80"/>
        <end position="92"/>
    </location>
</feature>
<proteinExistence type="predicted"/>
<evidence type="ECO:0000313" key="3">
    <source>
        <dbReference type="Proteomes" id="UP001430377"/>
    </source>
</evidence>
<keyword evidence="3" id="KW-1185">Reference proteome</keyword>
<gene>
    <name evidence="2" type="ORF">EGH21_00655</name>
</gene>
<evidence type="ECO:0000313" key="2">
    <source>
        <dbReference type="EMBL" id="MBX0321528.1"/>
    </source>
</evidence>
<reference evidence="2 3" key="1">
    <citation type="submission" date="2021-06" db="EMBL/GenBank/DDBJ databases">
        <title>Halomicroarcula sp. a new haloarchaeum isolated from saline soil.</title>
        <authorList>
            <person name="Duran-Viseras A."/>
            <person name="Sanchez-Porro C."/>
            <person name="Ventosa A."/>
        </authorList>
    </citation>
    <scope>NUCLEOTIDE SEQUENCE [LARGE SCALE GENOMIC DNA]</scope>
    <source>
        <strain evidence="2 3">F13</strain>
    </source>
</reference>
<evidence type="ECO:0000256" key="1">
    <source>
        <dbReference type="SAM" id="MobiDB-lite"/>
    </source>
</evidence>
<accession>A0AAW4PKG7</accession>
<feature type="region of interest" description="Disordered" evidence="1">
    <location>
        <begin position="72"/>
        <end position="92"/>
    </location>
</feature>
<dbReference type="EMBL" id="RKLR01000001">
    <property type="protein sequence ID" value="MBX0321528.1"/>
    <property type="molecule type" value="Genomic_DNA"/>
</dbReference>
<organism evidence="2 3">
    <name type="scientific">Haloarcula rubra</name>
    <dbReference type="NCBI Taxonomy" id="2487747"/>
    <lineage>
        <taxon>Archaea</taxon>
        <taxon>Methanobacteriati</taxon>
        <taxon>Methanobacteriota</taxon>
        <taxon>Stenosarchaea group</taxon>
        <taxon>Halobacteria</taxon>
        <taxon>Halobacteriales</taxon>
        <taxon>Haloarculaceae</taxon>
        <taxon>Haloarcula</taxon>
    </lineage>
</organism>
<comment type="caution">
    <text evidence="2">The sequence shown here is derived from an EMBL/GenBank/DDBJ whole genome shotgun (WGS) entry which is preliminary data.</text>
</comment>
<dbReference type="Gene3D" id="1.10.10.10">
    <property type="entry name" value="Winged helix-like DNA-binding domain superfamily/Winged helix DNA-binding domain"/>
    <property type="match status" value="1"/>
</dbReference>
<dbReference type="RefSeq" id="WP_220616547.1">
    <property type="nucleotide sequence ID" value="NZ_RKLR01000001.1"/>
</dbReference>